<accession>A0A1J5PUU0</accession>
<keyword evidence="3" id="KW-0274">FAD</keyword>
<feature type="domain" description="Glucose-methanol-choline oxidoreductase C-terminal" evidence="6">
    <location>
        <begin position="294"/>
        <end position="409"/>
    </location>
</feature>
<dbReference type="Gene3D" id="3.50.50.60">
    <property type="entry name" value="FAD/NAD(P)-binding domain"/>
    <property type="match status" value="2"/>
</dbReference>
<evidence type="ECO:0000256" key="1">
    <source>
        <dbReference type="ARBA" id="ARBA00010790"/>
    </source>
</evidence>
<dbReference type="SUPFAM" id="SSF54373">
    <property type="entry name" value="FAD-linked reductases, C-terminal domain"/>
    <property type="match status" value="1"/>
</dbReference>
<dbReference type="InterPro" id="IPR000172">
    <property type="entry name" value="GMC_OxRdtase_N"/>
</dbReference>
<comment type="caution">
    <text evidence="7">The sequence shown here is derived from an EMBL/GenBank/DDBJ whole genome shotgun (WGS) entry which is preliminary data.</text>
</comment>
<keyword evidence="4 7" id="KW-0560">Oxidoreductase</keyword>
<evidence type="ECO:0000259" key="6">
    <source>
        <dbReference type="Pfam" id="PF05199"/>
    </source>
</evidence>
<keyword evidence="2" id="KW-0285">Flavoprotein</keyword>
<reference evidence="7" key="1">
    <citation type="submission" date="2016-10" db="EMBL/GenBank/DDBJ databases">
        <title>Sequence of Gallionella enrichment culture.</title>
        <authorList>
            <person name="Poehlein A."/>
            <person name="Muehling M."/>
            <person name="Daniel R."/>
        </authorList>
    </citation>
    <scope>NUCLEOTIDE SEQUENCE</scope>
</reference>
<comment type="similarity">
    <text evidence="1">Belongs to the GMC oxidoreductase family.</text>
</comment>
<dbReference type="InterPro" id="IPR036188">
    <property type="entry name" value="FAD/NAD-bd_sf"/>
</dbReference>
<feature type="domain" description="Glucose-methanol-choline oxidoreductase N-terminal" evidence="5">
    <location>
        <begin position="13"/>
        <end position="201"/>
    </location>
</feature>
<organism evidence="7">
    <name type="scientific">mine drainage metagenome</name>
    <dbReference type="NCBI Taxonomy" id="410659"/>
    <lineage>
        <taxon>unclassified sequences</taxon>
        <taxon>metagenomes</taxon>
        <taxon>ecological metagenomes</taxon>
    </lineage>
</organism>
<dbReference type="EMBL" id="MLJW01002349">
    <property type="protein sequence ID" value="OIQ74890.1"/>
    <property type="molecule type" value="Genomic_DNA"/>
</dbReference>
<dbReference type="Pfam" id="PF00732">
    <property type="entry name" value="GMC_oxred_N"/>
    <property type="match status" value="1"/>
</dbReference>
<name>A0A1J5PUU0_9ZZZZ</name>
<dbReference type="Pfam" id="PF05199">
    <property type="entry name" value="GMC_oxred_C"/>
    <property type="match status" value="1"/>
</dbReference>
<protein>
    <submittedName>
        <fullName evidence="7">Fructose dehydrogenase large subunit</fullName>
        <ecNumber evidence="7">1.1.99.11</ecNumber>
    </submittedName>
</protein>
<evidence type="ECO:0000259" key="5">
    <source>
        <dbReference type="Pfam" id="PF00732"/>
    </source>
</evidence>
<evidence type="ECO:0000313" key="7">
    <source>
        <dbReference type="EMBL" id="OIQ74890.1"/>
    </source>
</evidence>
<dbReference type="InterPro" id="IPR007867">
    <property type="entry name" value="GMC_OxRtase_C"/>
</dbReference>
<proteinExistence type="inferred from homology"/>
<sequence>MKSAYGRGLDWPFSYDDLAPYYDRVAQDIGVSGDAKAEERWRPPGQPYPMPPIKSFRHGDVWLKGFEALGIQTARATTAINSQDYKGRPACVYDGWCNAGCPIGALANPSFTYLAEARKHGAEVRPFSTVTRVLTNERGDRVTGIEYYDRAKQRQVLEASVVILAAFVSQNPRILLNSATDKHPQGLANANGLVGRCVMAHTGATIWGMFDEPDVQNYMGVLAPMHWSYDRYGKTARPGAFGSILWHCSPAIKPNDIGGIANSRNDLFGQALVDFIKRGSRQLSRLQAFGEELPNPDNRVVLAGEKDEFGFPLARIHHSYDQDAVGVWQQACDEGLQIAKAAGASESWALRAAPPTIHMVGGTAMGGSAADSVANGYGQTHEIPNLWIAGVTLFPTEGAVNPTYTMYAVSLRGAEHLAANWSAIAK</sequence>
<evidence type="ECO:0000256" key="3">
    <source>
        <dbReference type="ARBA" id="ARBA00022827"/>
    </source>
</evidence>
<dbReference type="EC" id="1.1.99.11" evidence="7"/>
<gene>
    <name evidence="7" type="primary">fdhL_7</name>
    <name evidence="7" type="ORF">GALL_434520</name>
</gene>
<dbReference type="GO" id="GO:0050660">
    <property type="term" value="F:flavin adenine dinucleotide binding"/>
    <property type="evidence" value="ECO:0007669"/>
    <property type="project" value="InterPro"/>
</dbReference>
<dbReference type="SUPFAM" id="SSF51905">
    <property type="entry name" value="FAD/NAD(P)-binding domain"/>
    <property type="match status" value="1"/>
</dbReference>
<dbReference type="PANTHER" id="PTHR46056">
    <property type="entry name" value="LONG-CHAIN-ALCOHOL OXIDASE"/>
    <property type="match status" value="1"/>
</dbReference>
<dbReference type="AlphaFoldDB" id="A0A1J5PUU0"/>
<evidence type="ECO:0000256" key="2">
    <source>
        <dbReference type="ARBA" id="ARBA00022630"/>
    </source>
</evidence>
<dbReference type="PANTHER" id="PTHR46056:SF12">
    <property type="entry name" value="LONG-CHAIN-ALCOHOL OXIDASE"/>
    <property type="match status" value="1"/>
</dbReference>
<evidence type="ECO:0000256" key="4">
    <source>
        <dbReference type="ARBA" id="ARBA00023002"/>
    </source>
</evidence>
<dbReference type="GO" id="GO:0016614">
    <property type="term" value="F:oxidoreductase activity, acting on CH-OH group of donors"/>
    <property type="evidence" value="ECO:0007669"/>
    <property type="project" value="InterPro"/>
</dbReference>